<name>A0A345T3X1_9ACTN</name>
<accession>A0A345T3X1</accession>
<keyword evidence="3" id="KW-1185">Reference proteome</keyword>
<dbReference type="Gene3D" id="3.60.120.10">
    <property type="entry name" value="Anthranilate synthase"/>
    <property type="match status" value="1"/>
</dbReference>
<evidence type="ECO:0000259" key="1">
    <source>
        <dbReference type="Pfam" id="PF00425"/>
    </source>
</evidence>
<gene>
    <name evidence="2" type="ORF">C7M71_028115</name>
</gene>
<sequence>MSGTTPRRPAADPGLPPLARFGDRIATGLRDVTRDPAALDSAGFWAVVADFEGRTTCARFDRVRPATAPPPTAGWCGPARTAWTSSLDRAAYTAGVRSIRERIATGEVYQANLCRVLSAPLPDPARSDVDALTGRLALGNPAPYAGTIRLPAHGVEVATASPELYLRRSGRTVLSGPIKGTGRTEADLLEKDHAENVMIVDLVRNDLGRVCATGTVTVPDLCAVEKHPGLVHLVSTVQGTLRPDAGWPELLAATFPPGSVTGAPKSSALRIIEALETAPRGPYCGAVGWVDADRGEAELAVGIRTFWIDRTAPGGPAVRFGTGAGITWGSDPEREWDETELKASRLLAVASDTEEPI</sequence>
<dbReference type="Proteomes" id="UP000249340">
    <property type="component" value="Chromosome"/>
</dbReference>
<dbReference type="InterPro" id="IPR005801">
    <property type="entry name" value="ADC_synthase"/>
</dbReference>
<dbReference type="InterPro" id="IPR019999">
    <property type="entry name" value="Anth_synth_I-like"/>
</dbReference>
<dbReference type="GO" id="GO:0046820">
    <property type="term" value="F:4-amino-4-deoxychorismate synthase activity"/>
    <property type="evidence" value="ECO:0007669"/>
    <property type="project" value="TreeGrafter"/>
</dbReference>
<dbReference type="KEGG" id="stri:C7M71_028115"/>
<protein>
    <submittedName>
        <fullName evidence="2">Anthranilate synthase component I family protein</fullName>
    </submittedName>
</protein>
<dbReference type="PANTHER" id="PTHR11236">
    <property type="entry name" value="AMINOBENZOATE/ANTHRANILATE SYNTHASE"/>
    <property type="match status" value="1"/>
</dbReference>
<dbReference type="EMBL" id="CP031264">
    <property type="protein sequence ID" value="AXI80676.1"/>
    <property type="molecule type" value="Genomic_DNA"/>
</dbReference>
<dbReference type="OrthoDB" id="3518032at2"/>
<feature type="domain" description="Chorismate-utilising enzyme C-terminal" evidence="1">
    <location>
        <begin position="89"/>
        <end position="342"/>
    </location>
</feature>
<proteinExistence type="predicted"/>
<organism evidence="2 3">
    <name type="scientific">Peterkaempfera bronchialis</name>
    <dbReference type="NCBI Taxonomy" id="2126346"/>
    <lineage>
        <taxon>Bacteria</taxon>
        <taxon>Bacillati</taxon>
        <taxon>Actinomycetota</taxon>
        <taxon>Actinomycetes</taxon>
        <taxon>Kitasatosporales</taxon>
        <taxon>Streptomycetaceae</taxon>
        <taxon>Peterkaempfera</taxon>
    </lineage>
</organism>
<evidence type="ECO:0000313" key="3">
    <source>
        <dbReference type="Proteomes" id="UP000249340"/>
    </source>
</evidence>
<dbReference type="Pfam" id="PF00425">
    <property type="entry name" value="Chorismate_bind"/>
    <property type="match status" value="1"/>
</dbReference>
<dbReference type="SUPFAM" id="SSF56322">
    <property type="entry name" value="ADC synthase"/>
    <property type="match status" value="1"/>
</dbReference>
<dbReference type="InterPro" id="IPR015890">
    <property type="entry name" value="Chorismate_C"/>
</dbReference>
<reference evidence="3" key="1">
    <citation type="submission" date="2018-07" db="EMBL/GenBank/DDBJ databases">
        <title>Streptacidiphilus bronchialis DSM 106435 chromosome.</title>
        <authorList>
            <person name="Batra D."/>
            <person name="Gulvik C.A."/>
        </authorList>
    </citation>
    <scope>NUCLEOTIDE SEQUENCE [LARGE SCALE GENOMIC DNA]</scope>
    <source>
        <strain evidence="3">DSM 106435</strain>
    </source>
</reference>
<dbReference type="AlphaFoldDB" id="A0A345T3X1"/>
<dbReference type="PRINTS" id="PR00095">
    <property type="entry name" value="ANTSNTHASEI"/>
</dbReference>
<dbReference type="GO" id="GO:0000162">
    <property type="term" value="P:L-tryptophan biosynthetic process"/>
    <property type="evidence" value="ECO:0007669"/>
    <property type="project" value="TreeGrafter"/>
</dbReference>
<dbReference type="RefSeq" id="WP_111494121.1">
    <property type="nucleotide sequence ID" value="NZ_CP031264.1"/>
</dbReference>
<evidence type="ECO:0000313" key="2">
    <source>
        <dbReference type="EMBL" id="AXI80676.1"/>
    </source>
</evidence>
<dbReference type="PANTHER" id="PTHR11236:SF50">
    <property type="entry name" value="AMINODEOXYCHORISMATE SYNTHASE COMPONENT 1"/>
    <property type="match status" value="1"/>
</dbReference>